<protein>
    <recommendedName>
        <fullName evidence="4">TrbC/VIRB2 family protein</fullName>
    </recommendedName>
</protein>
<dbReference type="Pfam" id="PF19607">
    <property type="entry name" value="DUF6112"/>
    <property type="match status" value="1"/>
</dbReference>
<sequence>MSTTTALLPLVGPDFGAVSGAGDLRTIIGALLTYGLVIAVLMVVACAATWAIGSAQGSWQTASKAKTGLFVALGGAVLTGGSLVWVNWLLSIGASL</sequence>
<evidence type="ECO:0008006" key="4">
    <source>
        <dbReference type="Google" id="ProtNLM"/>
    </source>
</evidence>
<evidence type="ECO:0000313" key="3">
    <source>
        <dbReference type="Proteomes" id="UP000199113"/>
    </source>
</evidence>
<feature type="transmembrane region" description="Helical" evidence="1">
    <location>
        <begin position="69"/>
        <end position="90"/>
    </location>
</feature>
<organism evidence="2 3">
    <name type="scientific">Nocardioides alpinus</name>
    <dbReference type="NCBI Taxonomy" id="748909"/>
    <lineage>
        <taxon>Bacteria</taxon>
        <taxon>Bacillati</taxon>
        <taxon>Actinomycetota</taxon>
        <taxon>Actinomycetes</taxon>
        <taxon>Propionibacteriales</taxon>
        <taxon>Nocardioidaceae</taxon>
        <taxon>Nocardioides</taxon>
    </lineage>
</organism>
<dbReference type="EMBL" id="FOKC01000009">
    <property type="protein sequence ID" value="SFB38689.1"/>
    <property type="molecule type" value="Genomic_DNA"/>
</dbReference>
<evidence type="ECO:0000256" key="1">
    <source>
        <dbReference type="SAM" id="Phobius"/>
    </source>
</evidence>
<feature type="transmembrane region" description="Helical" evidence="1">
    <location>
        <begin position="26"/>
        <end position="48"/>
    </location>
</feature>
<reference evidence="2" key="1">
    <citation type="submission" date="2016-10" db="EMBL/GenBank/DDBJ databases">
        <authorList>
            <person name="de Groot N.N."/>
        </authorList>
    </citation>
    <scope>NUCLEOTIDE SEQUENCE [LARGE SCALE GENOMIC DNA]</scope>
    <source>
        <strain evidence="2">CGMCC 1.10697</strain>
    </source>
</reference>
<name>A0A1I1AKY6_9ACTN</name>
<evidence type="ECO:0000313" key="2">
    <source>
        <dbReference type="EMBL" id="SFB38689.1"/>
    </source>
</evidence>
<proteinExistence type="predicted"/>
<gene>
    <name evidence="2" type="ORF">SAMN05192575_109155</name>
</gene>
<keyword evidence="1" id="KW-0472">Membrane</keyword>
<keyword evidence="1" id="KW-1133">Transmembrane helix</keyword>
<dbReference type="Proteomes" id="UP000199113">
    <property type="component" value="Unassembled WGS sequence"/>
</dbReference>
<dbReference type="InterPro" id="IPR046094">
    <property type="entry name" value="DUF6112"/>
</dbReference>
<dbReference type="AlphaFoldDB" id="A0A1I1AKY6"/>
<accession>A0A1I1AKY6</accession>
<dbReference type="RefSeq" id="WP_198554301.1">
    <property type="nucleotide sequence ID" value="NZ_FOKC01000009.1"/>
</dbReference>
<keyword evidence="1" id="KW-0812">Transmembrane</keyword>
<dbReference type="STRING" id="748909.SAMN05192575_109155"/>